<sequence>MAAEAAGGDPVSSIAHYEAHAAEYGTALLGHDTGDSRRRFLAAIAKEAADILDLGCGPGRDLKAFAAAGHRAVGLDGSPTLAAAARAYSGCPVWERDLADPGLPAEAFDGVFAQAVLFHVPTPGLPALLAAILATLRPGGVFYACDPTGSGEEGWVEDRHIALRRPQSWKRLARDSGLTLVEEWRRPLDAPRRQQTWLATLWRKA</sequence>
<keyword evidence="2" id="KW-1185">Reference proteome</keyword>
<organism evidence="1 2">
    <name type="scientific">Aerophototrophica crusticola</name>
    <dbReference type="NCBI Taxonomy" id="1709002"/>
    <lineage>
        <taxon>Bacteria</taxon>
        <taxon>Pseudomonadati</taxon>
        <taxon>Pseudomonadota</taxon>
        <taxon>Alphaproteobacteria</taxon>
        <taxon>Rhodospirillales</taxon>
        <taxon>Rhodospirillaceae</taxon>
        <taxon>Aerophototrophica</taxon>
    </lineage>
</organism>
<keyword evidence="1" id="KW-0489">Methyltransferase</keyword>
<dbReference type="GO" id="GO:0008168">
    <property type="term" value="F:methyltransferase activity"/>
    <property type="evidence" value="ECO:0007669"/>
    <property type="project" value="UniProtKB-KW"/>
</dbReference>
<keyword evidence="1" id="KW-0808">Transferase</keyword>
<dbReference type="Gene3D" id="3.40.50.150">
    <property type="entry name" value="Vaccinia Virus protein VP39"/>
    <property type="match status" value="1"/>
</dbReference>
<dbReference type="EMBL" id="CP051775">
    <property type="protein sequence ID" value="QJE72470.1"/>
    <property type="molecule type" value="Genomic_DNA"/>
</dbReference>
<accession>A0A858R4X4</accession>
<reference evidence="1" key="1">
    <citation type="submission" date="2020-04" db="EMBL/GenBank/DDBJ databases">
        <title>A desert anoxygenic phototrophic bacterium fixes CO2 using RubisCO under aerobic conditions.</title>
        <authorList>
            <person name="Tang K."/>
        </authorList>
    </citation>
    <scope>NUCLEOTIDE SEQUENCE [LARGE SCALE GENOMIC DNA]</scope>
    <source>
        <strain evidence="1">MIMtkB3</strain>
    </source>
</reference>
<dbReference type="AlphaFoldDB" id="A0A858R4X4"/>
<dbReference type="SUPFAM" id="SSF53335">
    <property type="entry name" value="S-adenosyl-L-methionine-dependent methyltransferases"/>
    <property type="match status" value="1"/>
</dbReference>
<evidence type="ECO:0000313" key="1">
    <source>
        <dbReference type="EMBL" id="QJE72470.1"/>
    </source>
</evidence>
<dbReference type="InterPro" id="IPR029063">
    <property type="entry name" value="SAM-dependent_MTases_sf"/>
</dbReference>
<name>A0A858R4X4_9PROT</name>
<dbReference type="Proteomes" id="UP000501891">
    <property type="component" value="Chromosome"/>
</dbReference>
<protein>
    <submittedName>
        <fullName evidence="1">Class I SAM-dependent methyltransferase</fullName>
    </submittedName>
</protein>
<dbReference type="GO" id="GO:0032259">
    <property type="term" value="P:methylation"/>
    <property type="evidence" value="ECO:0007669"/>
    <property type="project" value="UniProtKB-KW"/>
</dbReference>
<gene>
    <name evidence="1" type="ORF">HHL28_04585</name>
</gene>
<dbReference type="CDD" id="cd02440">
    <property type="entry name" value="AdoMet_MTases"/>
    <property type="match status" value="1"/>
</dbReference>
<proteinExistence type="predicted"/>
<dbReference type="KEGG" id="acru:HHL28_04585"/>
<dbReference type="PANTHER" id="PTHR43861:SF1">
    <property type="entry name" value="TRANS-ACONITATE 2-METHYLTRANSFERASE"/>
    <property type="match status" value="1"/>
</dbReference>
<evidence type="ECO:0000313" key="2">
    <source>
        <dbReference type="Proteomes" id="UP000501891"/>
    </source>
</evidence>
<dbReference type="Pfam" id="PF13489">
    <property type="entry name" value="Methyltransf_23"/>
    <property type="match status" value="1"/>
</dbReference>
<dbReference type="PANTHER" id="PTHR43861">
    <property type="entry name" value="TRANS-ACONITATE 2-METHYLTRANSFERASE-RELATED"/>
    <property type="match status" value="1"/>
</dbReference>